<dbReference type="InParanoid" id="F0ZXK5"/>
<gene>
    <name evidence="2" type="ORF">DICPUDRAFT_13661</name>
</gene>
<evidence type="ECO:0000313" key="2">
    <source>
        <dbReference type="EMBL" id="EGC31340.1"/>
    </source>
</evidence>
<evidence type="ECO:0000256" key="1">
    <source>
        <dbReference type="SAM" id="MobiDB-lite"/>
    </source>
</evidence>
<feature type="non-terminal residue" evidence="2">
    <location>
        <position position="97"/>
    </location>
</feature>
<dbReference type="KEGG" id="dpp:DICPUDRAFT_13661"/>
<keyword evidence="3" id="KW-1185">Reference proteome</keyword>
<dbReference type="FunCoup" id="F0ZXK5">
    <property type="interactions" value="373"/>
</dbReference>
<dbReference type="GeneID" id="10505890"/>
<evidence type="ECO:0000313" key="3">
    <source>
        <dbReference type="Proteomes" id="UP000001064"/>
    </source>
</evidence>
<dbReference type="OrthoDB" id="16995at2759"/>
<name>F0ZXK5_DICPU</name>
<proteinExistence type="predicted"/>
<dbReference type="OMA" id="DHTANQQ"/>
<sequence>MSDSLIDLDFETTAENPSSNVLPLGTDALLSYSSPKSEKKQQDNKNQSKENTTNENNDLFDDLGIQNHSDKVQTDSNAKPLTESEILSKFSSPKQSK</sequence>
<reference evidence="3" key="1">
    <citation type="journal article" date="2011" name="Genome Biol.">
        <title>Comparative genomics of the social amoebae Dictyostelium discoideum and Dictyostelium purpureum.</title>
        <authorList>
            <consortium name="US DOE Joint Genome Institute (JGI-PGF)"/>
            <person name="Sucgang R."/>
            <person name="Kuo A."/>
            <person name="Tian X."/>
            <person name="Salerno W."/>
            <person name="Parikh A."/>
            <person name="Feasley C.L."/>
            <person name="Dalin E."/>
            <person name="Tu H."/>
            <person name="Huang E."/>
            <person name="Barry K."/>
            <person name="Lindquist E."/>
            <person name="Shapiro H."/>
            <person name="Bruce D."/>
            <person name="Schmutz J."/>
            <person name="Salamov A."/>
            <person name="Fey P."/>
            <person name="Gaudet P."/>
            <person name="Anjard C."/>
            <person name="Babu M.M."/>
            <person name="Basu S."/>
            <person name="Bushmanova Y."/>
            <person name="van der Wel H."/>
            <person name="Katoh-Kurasawa M."/>
            <person name="Dinh C."/>
            <person name="Coutinho P.M."/>
            <person name="Saito T."/>
            <person name="Elias M."/>
            <person name="Schaap P."/>
            <person name="Kay R.R."/>
            <person name="Henrissat B."/>
            <person name="Eichinger L."/>
            <person name="Rivero F."/>
            <person name="Putnam N.H."/>
            <person name="West C.M."/>
            <person name="Loomis W.F."/>
            <person name="Chisholm R.L."/>
            <person name="Shaulsky G."/>
            <person name="Strassmann J.E."/>
            <person name="Queller D.C."/>
            <person name="Kuspa A."/>
            <person name="Grigoriev I.V."/>
        </authorList>
    </citation>
    <scope>NUCLEOTIDE SEQUENCE [LARGE SCALE GENOMIC DNA]</scope>
    <source>
        <strain evidence="3">QSDP1</strain>
    </source>
</reference>
<feature type="compositionally biased region" description="Basic and acidic residues" evidence="1">
    <location>
        <begin position="36"/>
        <end position="48"/>
    </location>
</feature>
<organism evidence="2 3">
    <name type="scientific">Dictyostelium purpureum</name>
    <name type="common">Slime mold</name>
    <dbReference type="NCBI Taxonomy" id="5786"/>
    <lineage>
        <taxon>Eukaryota</taxon>
        <taxon>Amoebozoa</taxon>
        <taxon>Evosea</taxon>
        <taxon>Eumycetozoa</taxon>
        <taxon>Dictyostelia</taxon>
        <taxon>Dictyosteliales</taxon>
        <taxon>Dictyosteliaceae</taxon>
        <taxon>Dictyostelium</taxon>
    </lineage>
</organism>
<dbReference type="RefSeq" id="XP_003292149.1">
    <property type="nucleotide sequence ID" value="XM_003292101.1"/>
</dbReference>
<dbReference type="EMBL" id="GL871261">
    <property type="protein sequence ID" value="EGC31340.1"/>
    <property type="molecule type" value="Genomic_DNA"/>
</dbReference>
<dbReference type="eggNOG" id="ENOG502RICX">
    <property type="taxonomic scope" value="Eukaryota"/>
</dbReference>
<accession>F0ZXK5</accession>
<feature type="compositionally biased region" description="Acidic residues" evidence="1">
    <location>
        <begin position="1"/>
        <end position="12"/>
    </location>
</feature>
<protein>
    <submittedName>
        <fullName evidence="2">Uncharacterized protein</fullName>
    </submittedName>
</protein>
<dbReference type="Proteomes" id="UP000001064">
    <property type="component" value="Unassembled WGS sequence"/>
</dbReference>
<feature type="region of interest" description="Disordered" evidence="1">
    <location>
        <begin position="1"/>
        <end position="97"/>
    </location>
</feature>
<dbReference type="AlphaFoldDB" id="F0ZXK5"/>
<dbReference type="VEuPathDB" id="AmoebaDB:DICPUDRAFT_13661"/>